<organism evidence="1 2">
    <name type="scientific">Atractosteus spatula</name>
    <name type="common">Alligator gar</name>
    <name type="synonym">Lepisosteus spatula</name>
    <dbReference type="NCBI Taxonomy" id="7917"/>
    <lineage>
        <taxon>Eukaryota</taxon>
        <taxon>Metazoa</taxon>
        <taxon>Chordata</taxon>
        <taxon>Craniata</taxon>
        <taxon>Vertebrata</taxon>
        <taxon>Euteleostomi</taxon>
        <taxon>Actinopterygii</taxon>
        <taxon>Neopterygii</taxon>
        <taxon>Holostei</taxon>
        <taxon>Semionotiformes</taxon>
        <taxon>Lepisosteidae</taxon>
        <taxon>Atractosteus</taxon>
    </lineage>
</organism>
<dbReference type="EMBL" id="JAAWVO010052988">
    <property type="protein sequence ID" value="MBN3320876.1"/>
    <property type="molecule type" value="Genomic_DNA"/>
</dbReference>
<sequence length="149" mass="17353">MRLQHWLSRSTEQLPLDKPCLEYIQWLKAGEDPNWQEQGWRDSAYHSRAQNITDMIASLYPLSLPKPSRMGPNTYTHFLSQKGHTSSWSRKKASVQSNLARREQDRISFLSQIRTPPLDSHGNILPPENFKRYPKNRLAPSFACFRKTG</sequence>
<feature type="non-terminal residue" evidence="1">
    <location>
        <position position="1"/>
    </location>
</feature>
<protein>
    <submittedName>
        <fullName evidence="1">TEX52 protein</fullName>
    </submittedName>
</protein>
<accession>A0A8J7TFB0</accession>
<dbReference type="AlphaFoldDB" id="A0A8J7TFB0"/>
<evidence type="ECO:0000313" key="2">
    <source>
        <dbReference type="Proteomes" id="UP000736164"/>
    </source>
</evidence>
<dbReference type="PANTHER" id="PTHR35156:SF1">
    <property type="entry name" value="TESTIS-EXPRESSED PROTEIN 52"/>
    <property type="match status" value="1"/>
</dbReference>
<reference evidence="1" key="1">
    <citation type="journal article" date="2021" name="Cell">
        <title>Tracing the genetic footprints of vertebrate landing in non-teleost ray-finned fishes.</title>
        <authorList>
            <person name="Bi X."/>
            <person name="Wang K."/>
            <person name="Yang L."/>
            <person name="Pan H."/>
            <person name="Jiang H."/>
            <person name="Wei Q."/>
            <person name="Fang M."/>
            <person name="Yu H."/>
            <person name="Zhu C."/>
            <person name="Cai Y."/>
            <person name="He Y."/>
            <person name="Gan X."/>
            <person name="Zeng H."/>
            <person name="Yu D."/>
            <person name="Zhu Y."/>
            <person name="Jiang H."/>
            <person name="Qiu Q."/>
            <person name="Yang H."/>
            <person name="Zhang Y.E."/>
            <person name="Wang W."/>
            <person name="Zhu M."/>
            <person name="He S."/>
            <person name="Zhang G."/>
        </authorList>
    </citation>
    <scope>NUCLEOTIDE SEQUENCE</scope>
    <source>
        <strain evidence="1">Allg_001</strain>
    </source>
</reference>
<proteinExistence type="predicted"/>
<dbReference type="Pfam" id="PF15046">
    <property type="entry name" value="DUF4532"/>
    <property type="match status" value="1"/>
</dbReference>
<feature type="non-terminal residue" evidence="1">
    <location>
        <position position="149"/>
    </location>
</feature>
<gene>
    <name evidence="1" type="primary">Tex52</name>
    <name evidence="1" type="ORF">GTO95_0013496</name>
</gene>
<keyword evidence="2" id="KW-1185">Reference proteome</keyword>
<comment type="caution">
    <text evidence="1">The sequence shown here is derived from an EMBL/GenBank/DDBJ whole genome shotgun (WGS) entry which is preliminary data.</text>
</comment>
<dbReference type="InterPro" id="IPR029206">
    <property type="entry name" value="DUF4532"/>
</dbReference>
<dbReference type="Proteomes" id="UP000736164">
    <property type="component" value="Unassembled WGS sequence"/>
</dbReference>
<evidence type="ECO:0000313" key="1">
    <source>
        <dbReference type="EMBL" id="MBN3320876.1"/>
    </source>
</evidence>
<name>A0A8J7TFB0_ATRSP</name>
<dbReference type="PANTHER" id="PTHR35156">
    <property type="entry name" value="TESTIS-EXPRESSED PROTEIN 52"/>
    <property type="match status" value="1"/>
</dbReference>